<feature type="binding site" evidence="9">
    <location>
        <position position="180"/>
    </location>
    <ligand>
        <name>substrate</name>
    </ligand>
</feature>
<dbReference type="GO" id="GO:0004358">
    <property type="term" value="F:L-glutamate N-acetyltransferase activity, acting on acetyl-L-ornithine as donor"/>
    <property type="evidence" value="ECO:0007669"/>
    <property type="project" value="UniProtKB-UniRule"/>
</dbReference>
<feature type="binding site" evidence="9">
    <location>
        <position position="407"/>
    </location>
    <ligand>
        <name>substrate</name>
    </ligand>
</feature>
<feature type="site" description="Involved in the stabilization of negative charge on the oxyanion by the formation of the oxyanion hole" evidence="9">
    <location>
        <position position="117"/>
    </location>
</feature>
<feature type="binding site" evidence="9">
    <location>
        <position position="191"/>
    </location>
    <ligand>
        <name>substrate</name>
    </ligand>
</feature>
<dbReference type="EC" id="2.3.1.1" evidence="9"/>
<evidence type="ECO:0000256" key="2">
    <source>
        <dbReference type="ARBA" id="ARBA00011475"/>
    </source>
</evidence>
<evidence type="ECO:0000313" key="11">
    <source>
        <dbReference type="Proteomes" id="UP000032266"/>
    </source>
</evidence>
<dbReference type="OrthoDB" id="9804242at2"/>
<comment type="pathway">
    <text evidence="9">Amino-acid biosynthesis; L-arginine biosynthesis; L-ornithine and N-acetyl-L-glutamate from L-glutamate and N(2)-acetyl-L-ornithine (cyclic): step 1/1.</text>
</comment>
<dbReference type="Pfam" id="PF01960">
    <property type="entry name" value="ArgJ"/>
    <property type="match status" value="1"/>
</dbReference>
<keyword evidence="4 9" id="KW-0028">Amino-acid biosynthesis</keyword>
<feature type="binding site" evidence="9">
    <location>
        <position position="402"/>
    </location>
    <ligand>
        <name>substrate</name>
    </ligand>
</feature>
<feature type="site" description="Involved in the stabilization of negative charge on the oxyanion by the formation of the oxyanion hole" evidence="9">
    <location>
        <position position="118"/>
    </location>
</feature>
<dbReference type="Gene3D" id="3.10.20.340">
    <property type="entry name" value="ArgJ beta chain, C-terminal domain"/>
    <property type="match status" value="1"/>
</dbReference>
<dbReference type="EC" id="2.3.1.35" evidence="9"/>
<feature type="binding site" evidence="9">
    <location>
        <position position="278"/>
    </location>
    <ligand>
        <name>substrate</name>
    </ligand>
</feature>
<evidence type="ECO:0000256" key="9">
    <source>
        <dbReference type="HAMAP-Rule" id="MF_01106"/>
    </source>
</evidence>
<dbReference type="PATRIC" id="fig|1445510.3.peg.2357"/>
<comment type="subcellular location">
    <subcellularLocation>
        <location evidence="9">Cytoplasm</location>
    </subcellularLocation>
</comment>
<dbReference type="Gene3D" id="3.60.70.12">
    <property type="entry name" value="L-amino peptidase D-ALA esterase/amidase"/>
    <property type="match status" value="1"/>
</dbReference>
<keyword evidence="6 9" id="KW-0068">Autocatalytic cleavage</keyword>
<evidence type="ECO:0000256" key="5">
    <source>
        <dbReference type="ARBA" id="ARBA00022679"/>
    </source>
</evidence>
<dbReference type="FunFam" id="3.60.70.12:FF:000001">
    <property type="entry name" value="Arginine biosynthesis bifunctional protein ArgJ, chloroplastic"/>
    <property type="match status" value="1"/>
</dbReference>
<dbReference type="NCBIfam" id="NF003802">
    <property type="entry name" value="PRK05388.1"/>
    <property type="match status" value="1"/>
</dbReference>
<dbReference type="GO" id="GO:0008483">
    <property type="term" value="F:transaminase activity"/>
    <property type="evidence" value="ECO:0007669"/>
    <property type="project" value="UniProtKB-KW"/>
</dbReference>
<accession>A0A0C5VVF3</accession>
<evidence type="ECO:0000313" key="10">
    <source>
        <dbReference type="EMBL" id="AJQ94439.1"/>
    </source>
</evidence>
<feature type="binding site" evidence="9">
    <location>
        <position position="154"/>
    </location>
    <ligand>
        <name>substrate</name>
    </ligand>
</feature>
<dbReference type="STRING" id="1445510.YC6258_02401"/>
<dbReference type="NCBIfam" id="TIGR00120">
    <property type="entry name" value="ArgJ"/>
    <property type="match status" value="1"/>
</dbReference>
<dbReference type="EMBL" id="CP007142">
    <property type="protein sequence ID" value="AJQ94439.1"/>
    <property type="molecule type" value="Genomic_DNA"/>
</dbReference>
<comment type="subunit">
    <text evidence="2 9">Heterotetramer of two alpha and two beta chains.</text>
</comment>
<dbReference type="GO" id="GO:0006526">
    <property type="term" value="P:L-arginine biosynthetic process"/>
    <property type="evidence" value="ECO:0007669"/>
    <property type="project" value="UniProtKB-UniRule"/>
</dbReference>
<dbReference type="UniPathway" id="UPA00068">
    <property type="reaction ID" value="UER00106"/>
</dbReference>
<evidence type="ECO:0000256" key="7">
    <source>
        <dbReference type="ARBA" id="ARBA00023315"/>
    </source>
</evidence>
<proteinExistence type="inferred from homology"/>
<sequence length="407" mass="43822">MAVGHETLSQLFPVNGVSIGIACAGIKKPNRRDLVIFDIAPGSQVAGVFTKNKFCAAPVHVAKKHLASGEGIRFLVINTGNANAGTGRQGMEDAIETCTRLAAIRNVGTHQVLPFSTGVIGENLPMDRLLAGLPNAVETLEVDNWEDAAYGIMTTDTRPKAISAQFQYQGEIITVTGIAKGSGMIKPNMATMLGFVATDAPVTQLLLQKILSEANEQSFNRITVDGDTSTNDACILIATGKAAVPCCDSEDSDLYRFLKKTVGEVLLFLAQAIVRDGEGATKFVTVVVNEARNSAEALEVAYTIAHSPLVKTAFSASDANWGRILAAVGRSQIEELDVNRVSIWLDDVRIVHNGQRDDKYTEEQGSKVMAQEEIRITVSLGQGEASERIYTTDLSAEYVRINAEYRT</sequence>
<keyword evidence="9" id="KW-0963">Cytoplasm</keyword>
<evidence type="ECO:0000256" key="6">
    <source>
        <dbReference type="ARBA" id="ARBA00022813"/>
    </source>
</evidence>
<comment type="function">
    <text evidence="9">Catalyzes two activities which are involved in the cyclic version of arginine biosynthesis: the synthesis of N-acetylglutamate from glutamate and acetyl-CoA as the acetyl donor, and of ornithine by transacetylation between N(2)-acetylornithine and glutamate.</text>
</comment>
<dbReference type="HAMAP" id="MF_01106">
    <property type="entry name" value="ArgJ"/>
    <property type="match status" value="1"/>
</dbReference>
<dbReference type="Proteomes" id="UP000032266">
    <property type="component" value="Chromosome"/>
</dbReference>
<gene>
    <name evidence="9" type="primary">argJ</name>
    <name evidence="10" type="ORF">YC6258_02401</name>
</gene>
<dbReference type="SUPFAM" id="SSF56266">
    <property type="entry name" value="DmpA/ArgJ-like"/>
    <property type="match status" value="1"/>
</dbReference>
<name>A0A0C5VVF3_9GAMM</name>
<keyword evidence="9" id="KW-0511">Multifunctional enzyme</keyword>
<feature type="active site" description="Nucleophile" evidence="9">
    <location>
        <position position="191"/>
    </location>
</feature>
<keyword evidence="5 9" id="KW-0808">Transferase</keyword>
<comment type="catalytic activity">
    <reaction evidence="9">
        <text>L-glutamate + acetyl-CoA = N-acetyl-L-glutamate + CoA + H(+)</text>
        <dbReference type="Rhea" id="RHEA:24292"/>
        <dbReference type="ChEBI" id="CHEBI:15378"/>
        <dbReference type="ChEBI" id="CHEBI:29985"/>
        <dbReference type="ChEBI" id="CHEBI:44337"/>
        <dbReference type="ChEBI" id="CHEBI:57287"/>
        <dbReference type="ChEBI" id="CHEBI:57288"/>
        <dbReference type="EC" id="2.3.1.1"/>
    </reaction>
</comment>
<comment type="pathway">
    <text evidence="9">Amino-acid biosynthesis; L-arginine biosynthesis; N(2)-acetyl-L-ornithine from L-glutamate: step 1/4.</text>
</comment>
<feature type="site" description="Cleavage; by autolysis" evidence="9">
    <location>
        <begin position="190"/>
        <end position="191"/>
    </location>
</feature>
<evidence type="ECO:0000256" key="8">
    <source>
        <dbReference type="ARBA" id="ARBA00049439"/>
    </source>
</evidence>
<evidence type="ECO:0000256" key="3">
    <source>
        <dbReference type="ARBA" id="ARBA00022571"/>
    </source>
</evidence>
<comment type="similarity">
    <text evidence="1 9">Belongs to the ArgJ family.</text>
</comment>
<dbReference type="PANTHER" id="PTHR23100">
    <property type="entry name" value="ARGININE BIOSYNTHESIS BIFUNCTIONAL PROTEIN ARGJ"/>
    <property type="match status" value="1"/>
</dbReference>
<comment type="catalytic activity">
    <reaction evidence="8 9">
        <text>N(2)-acetyl-L-ornithine + L-glutamate = N-acetyl-L-glutamate + L-ornithine</text>
        <dbReference type="Rhea" id="RHEA:15349"/>
        <dbReference type="ChEBI" id="CHEBI:29985"/>
        <dbReference type="ChEBI" id="CHEBI:44337"/>
        <dbReference type="ChEBI" id="CHEBI:46911"/>
        <dbReference type="ChEBI" id="CHEBI:57805"/>
        <dbReference type="EC" id="2.3.1.35"/>
    </reaction>
</comment>
<organism evidence="10 11">
    <name type="scientific">Gynuella sunshinyii YC6258</name>
    <dbReference type="NCBI Taxonomy" id="1445510"/>
    <lineage>
        <taxon>Bacteria</taxon>
        <taxon>Pseudomonadati</taxon>
        <taxon>Pseudomonadota</taxon>
        <taxon>Gammaproteobacteria</taxon>
        <taxon>Oceanospirillales</taxon>
        <taxon>Saccharospirillaceae</taxon>
        <taxon>Gynuella</taxon>
    </lineage>
</organism>
<evidence type="ECO:0000256" key="1">
    <source>
        <dbReference type="ARBA" id="ARBA00006774"/>
    </source>
</evidence>
<dbReference type="PANTHER" id="PTHR23100:SF0">
    <property type="entry name" value="ARGININE BIOSYNTHESIS BIFUNCTIONAL PROTEIN ARGJ, MITOCHONDRIAL"/>
    <property type="match status" value="1"/>
</dbReference>
<dbReference type="GO" id="GO:0006592">
    <property type="term" value="P:ornithine biosynthetic process"/>
    <property type="evidence" value="ECO:0007669"/>
    <property type="project" value="TreeGrafter"/>
</dbReference>
<dbReference type="GO" id="GO:0004042">
    <property type="term" value="F:L-glutamate N-acetyltransferase activity"/>
    <property type="evidence" value="ECO:0007669"/>
    <property type="project" value="UniProtKB-UniRule"/>
</dbReference>
<keyword evidence="7 9" id="KW-0012">Acyltransferase</keyword>
<feature type="chain" id="PRO_5023269228" description="Arginine biosynthesis bifunctional protein ArgJ alpha chain" evidence="9">
    <location>
        <begin position="1"/>
        <end position="190"/>
    </location>
</feature>
<evidence type="ECO:0000256" key="4">
    <source>
        <dbReference type="ARBA" id="ARBA00022605"/>
    </source>
</evidence>
<keyword evidence="11" id="KW-1185">Reference proteome</keyword>
<dbReference type="HOGENOM" id="CLU_027172_1_0_6"/>
<keyword evidence="3 9" id="KW-0055">Arginine biosynthesis</keyword>
<dbReference type="GO" id="GO:0005737">
    <property type="term" value="C:cytoplasm"/>
    <property type="evidence" value="ECO:0007669"/>
    <property type="project" value="UniProtKB-SubCell"/>
</dbReference>
<dbReference type="RefSeq" id="WP_044616966.1">
    <property type="nucleotide sequence ID" value="NZ_CP007142.1"/>
</dbReference>
<keyword evidence="10" id="KW-0032">Aminotransferase</keyword>
<dbReference type="FunFam" id="3.10.20.340:FF:000001">
    <property type="entry name" value="Arginine biosynthesis bifunctional protein ArgJ, chloroplastic"/>
    <property type="match status" value="1"/>
</dbReference>
<feature type="chain" id="PRO_5023269229" description="Arginine biosynthesis bifunctional protein ArgJ beta chain" evidence="9">
    <location>
        <begin position="191"/>
        <end position="407"/>
    </location>
</feature>
<reference evidence="10 11" key="1">
    <citation type="submission" date="2014-01" db="EMBL/GenBank/DDBJ databases">
        <title>Full genme sequencing of cellulolytic bacterium Gynuella sunshinyii YC6258T gen. nov., sp. nov.</title>
        <authorList>
            <person name="Khan H."/>
            <person name="Chung E.J."/>
            <person name="Chung Y.R."/>
        </authorList>
    </citation>
    <scope>NUCLEOTIDE SEQUENCE [LARGE SCALE GENOMIC DNA]</scope>
    <source>
        <strain evidence="10 11">YC6258</strain>
    </source>
</reference>
<protein>
    <recommendedName>
        <fullName evidence="9">Arginine biosynthesis bifunctional protein ArgJ</fullName>
    </recommendedName>
    <domain>
        <recommendedName>
            <fullName evidence="9">Glutamate N-acetyltransferase</fullName>
            <ecNumber evidence="9">2.3.1.35</ecNumber>
        </recommendedName>
        <alternativeName>
            <fullName evidence="9">Ornithine acetyltransferase</fullName>
            <shortName evidence="9">OATase</shortName>
        </alternativeName>
        <alternativeName>
            <fullName evidence="9">Ornithine transacetylase</fullName>
        </alternativeName>
    </domain>
    <domain>
        <recommendedName>
            <fullName evidence="9">Amino-acid acetyltransferase</fullName>
            <ecNumber evidence="9">2.3.1.1</ecNumber>
        </recommendedName>
        <alternativeName>
            <fullName evidence="9">N-acetylglutamate synthase</fullName>
            <shortName evidence="9">AGSase</shortName>
        </alternativeName>
    </domain>
    <component>
        <recommendedName>
            <fullName evidence="9">Arginine biosynthesis bifunctional protein ArgJ alpha chain</fullName>
        </recommendedName>
    </component>
    <component>
        <recommendedName>
            <fullName evidence="9">Arginine biosynthesis bifunctional protein ArgJ beta chain</fullName>
        </recommendedName>
    </component>
</protein>
<dbReference type="AlphaFoldDB" id="A0A0C5VVF3"/>
<dbReference type="KEGG" id="gsn:YC6258_02401"/>
<dbReference type="InterPro" id="IPR016117">
    <property type="entry name" value="ArgJ-like_dom_sf"/>
</dbReference>
<dbReference type="CDD" id="cd02152">
    <property type="entry name" value="OAT"/>
    <property type="match status" value="1"/>
</dbReference>
<dbReference type="InterPro" id="IPR002813">
    <property type="entry name" value="Arg_biosynth_ArgJ"/>
</dbReference>
<dbReference type="InterPro" id="IPR042195">
    <property type="entry name" value="ArgJ_beta_C"/>
</dbReference>